<reference evidence="2" key="1">
    <citation type="journal article" date="2020" name="Stud. Mycol.">
        <title>101 Dothideomycetes genomes: a test case for predicting lifestyles and emergence of pathogens.</title>
        <authorList>
            <person name="Haridas S."/>
            <person name="Albert R."/>
            <person name="Binder M."/>
            <person name="Bloem J."/>
            <person name="Labutti K."/>
            <person name="Salamov A."/>
            <person name="Andreopoulos B."/>
            <person name="Baker S."/>
            <person name="Barry K."/>
            <person name="Bills G."/>
            <person name="Bluhm B."/>
            <person name="Cannon C."/>
            <person name="Castanera R."/>
            <person name="Culley D."/>
            <person name="Daum C."/>
            <person name="Ezra D."/>
            <person name="Gonzalez J."/>
            <person name="Henrissat B."/>
            <person name="Kuo A."/>
            <person name="Liang C."/>
            <person name="Lipzen A."/>
            <person name="Lutzoni F."/>
            <person name="Magnuson J."/>
            <person name="Mondo S."/>
            <person name="Nolan M."/>
            <person name="Ohm R."/>
            <person name="Pangilinan J."/>
            <person name="Park H.-J."/>
            <person name="Ramirez L."/>
            <person name="Alfaro M."/>
            <person name="Sun H."/>
            <person name="Tritt A."/>
            <person name="Yoshinaga Y."/>
            <person name="Zwiers L.-H."/>
            <person name="Turgeon B."/>
            <person name="Goodwin S."/>
            <person name="Spatafora J."/>
            <person name="Crous P."/>
            <person name="Grigoriev I."/>
        </authorList>
    </citation>
    <scope>NUCLEOTIDE SEQUENCE</scope>
    <source>
        <strain evidence="2">CBS 122681</strain>
    </source>
</reference>
<sequence>MNVSQTSTGVLVVEGGWRRKRTHQCNMTSKAPSSTVTSASYSGIKKFSAGTRRPTPRTARRREWRSVACYPLRWPEEAREHASTCTLKSLAHRFLGTSQHLVQSSAFERVLLGGSLSQIESPSTCPSFPQPLSEDIESRFSSTQTLWKLTQAKAAEAELPNVLPGTSFTSMRVALHTVVRGQPVPQQGQAEEPLARSADGLEVEIVPTSHFISQRHHSPANGTVTTPKTSNIATYTL</sequence>
<gene>
    <name evidence="2" type="ORF">K491DRAFT_752818</name>
</gene>
<protein>
    <submittedName>
        <fullName evidence="2">Uncharacterized protein</fullName>
    </submittedName>
</protein>
<organism evidence="2 3">
    <name type="scientific">Lophiostoma macrostomum CBS 122681</name>
    <dbReference type="NCBI Taxonomy" id="1314788"/>
    <lineage>
        <taxon>Eukaryota</taxon>
        <taxon>Fungi</taxon>
        <taxon>Dikarya</taxon>
        <taxon>Ascomycota</taxon>
        <taxon>Pezizomycotina</taxon>
        <taxon>Dothideomycetes</taxon>
        <taxon>Pleosporomycetidae</taxon>
        <taxon>Pleosporales</taxon>
        <taxon>Lophiostomataceae</taxon>
        <taxon>Lophiostoma</taxon>
    </lineage>
</organism>
<evidence type="ECO:0000313" key="2">
    <source>
        <dbReference type="EMBL" id="KAF2662890.1"/>
    </source>
</evidence>
<dbReference type="EMBL" id="MU004288">
    <property type="protein sequence ID" value="KAF2662890.1"/>
    <property type="molecule type" value="Genomic_DNA"/>
</dbReference>
<name>A0A6A6TSW4_9PLEO</name>
<feature type="compositionally biased region" description="Polar residues" evidence="1">
    <location>
        <begin position="220"/>
        <end position="237"/>
    </location>
</feature>
<feature type="region of interest" description="Disordered" evidence="1">
    <location>
        <begin position="214"/>
        <end position="237"/>
    </location>
</feature>
<dbReference type="AlphaFoldDB" id="A0A6A6TSW4"/>
<keyword evidence="3" id="KW-1185">Reference proteome</keyword>
<proteinExistence type="predicted"/>
<dbReference type="Proteomes" id="UP000799324">
    <property type="component" value="Unassembled WGS sequence"/>
</dbReference>
<accession>A0A6A6TSW4</accession>
<evidence type="ECO:0000313" key="3">
    <source>
        <dbReference type="Proteomes" id="UP000799324"/>
    </source>
</evidence>
<evidence type="ECO:0000256" key="1">
    <source>
        <dbReference type="SAM" id="MobiDB-lite"/>
    </source>
</evidence>